<dbReference type="Proteomes" id="UP000078295">
    <property type="component" value="Unassembled WGS sequence"/>
</dbReference>
<reference evidence="2 3" key="1">
    <citation type="journal article" date="2016" name="Genome Biol. Evol.">
        <title>Comparative Genomic Analyses of the Moraxella catarrhalis Serosensitive and Seroresistant Lineages Demonstrate Their Independent Evolution.</title>
        <authorList>
            <person name="Earl J.P."/>
            <person name="de Vries S.P."/>
            <person name="Ahmed A."/>
            <person name="Powell E."/>
            <person name="Schultz M.P."/>
            <person name="Hermans P.W."/>
            <person name="Hill D.J."/>
            <person name="Zhou Z."/>
            <person name="Constantinidou C.I."/>
            <person name="Hu F.Z."/>
            <person name="Bootsma H.J."/>
            <person name="Ehrlich G.D."/>
        </authorList>
    </citation>
    <scope>NUCLEOTIDE SEQUENCE [LARGE SCALE GENOMIC DNA]</scope>
    <source>
        <strain evidence="2 3">F23</strain>
    </source>
</reference>
<accession>A0A198WXC1</accession>
<dbReference type="EMBL" id="CP034662">
    <property type="protein sequence ID" value="AZQ92535.1"/>
    <property type="molecule type" value="Genomic_DNA"/>
</dbReference>
<proteinExistence type="predicted"/>
<evidence type="ECO:0000313" key="1">
    <source>
        <dbReference type="EMBL" id="AZQ92535.1"/>
    </source>
</evidence>
<evidence type="ECO:0000313" key="3">
    <source>
        <dbReference type="Proteomes" id="UP000078295"/>
    </source>
</evidence>
<organism evidence="1 4">
    <name type="scientific">Moraxella catarrhalis</name>
    <name type="common">Branhamella catarrhalis</name>
    <dbReference type="NCBI Taxonomy" id="480"/>
    <lineage>
        <taxon>Bacteria</taxon>
        <taxon>Pseudomonadati</taxon>
        <taxon>Pseudomonadota</taxon>
        <taxon>Gammaproteobacteria</taxon>
        <taxon>Moraxellales</taxon>
        <taxon>Moraxellaceae</taxon>
        <taxon>Moraxella</taxon>
    </lineage>
</organism>
<name>A0A198WXC1_MORCA</name>
<sequence>MLAICKDQITILLPKFYKFMGKLHNFMIFLRVNNLLSNYFQEFYQ</sequence>
<gene>
    <name evidence="2" type="ORF">AO370_1474</name>
    <name evidence="1" type="ORF">EJK53_0397</name>
</gene>
<evidence type="ECO:0000313" key="4">
    <source>
        <dbReference type="Proteomes" id="UP000280228"/>
    </source>
</evidence>
<dbReference type="AlphaFoldDB" id="A0A198WXC1"/>
<dbReference type="EMBL" id="LXHQ01000035">
    <property type="protein sequence ID" value="OAV24528.1"/>
    <property type="molecule type" value="Genomic_DNA"/>
</dbReference>
<evidence type="ECO:0000313" key="2">
    <source>
        <dbReference type="EMBL" id="OAV24528.1"/>
    </source>
</evidence>
<dbReference type="Proteomes" id="UP000280228">
    <property type="component" value="Chromosome"/>
</dbReference>
<protein>
    <submittedName>
        <fullName evidence="1">Uncharacterized protein</fullName>
    </submittedName>
</protein>
<reference evidence="1 4" key="2">
    <citation type="submission" date="2018-12" db="EMBL/GenBank/DDBJ databases">
        <title>Persistence of Moraxella catarrhalis in Chronic Obstructive Pulmonary Disease and Regulation of the Hag/MID Adhesin.</title>
        <authorList>
            <person name="Murphy T."/>
            <person name="Zhao X."/>
            <person name="Vyas G."/>
            <person name="Aluvathingal J."/>
            <person name="Nadendla S."/>
            <person name="Tallon L."/>
            <person name="Tettelin H."/>
        </authorList>
    </citation>
    <scope>NUCLEOTIDE SEQUENCE [LARGE SCALE GENOMIC DNA]</scope>
    <source>
        <strain evidence="1 4">46P58B1</strain>
    </source>
</reference>